<keyword evidence="1" id="KW-1133">Transmembrane helix</keyword>
<reference evidence="3" key="1">
    <citation type="submission" date="2022-11" db="UniProtKB">
        <authorList>
            <consortium name="WormBaseParasite"/>
        </authorList>
    </citation>
    <scope>IDENTIFICATION</scope>
</reference>
<dbReference type="Proteomes" id="UP000887565">
    <property type="component" value="Unplaced"/>
</dbReference>
<name>A0A915IHB6_ROMCU</name>
<sequence>MLLGKQVSKAKFTPFLQKFHKSTPIDAMLAVSGHHFVFFVRTDLFQFVIFIAVFNMGVDEQKSLTSWRHSCDDWPFLTPIKSDKSIQRD</sequence>
<keyword evidence="1" id="KW-0472">Membrane</keyword>
<feature type="transmembrane region" description="Helical" evidence="1">
    <location>
        <begin position="36"/>
        <end position="58"/>
    </location>
</feature>
<keyword evidence="2" id="KW-1185">Reference proteome</keyword>
<dbReference type="WBParaSite" id="nRc.2.0.1.t12762-RA">
    <property type="protein sequence ID" value="nRc.2.0.1.t12762-RA"/>
    <property type="gene ID" value="nRc.2.0.1.g12762"/>
</dbReference>
<evidence type="ECO:0000313" key="3">
    <source>
        <dbReference type="WBParaSite" id="nRc.2.0.1.t12762-RA"/>
    </source>
</evidence>
<accession>A0A915IHB6</accession>
<evidence type="ECO:0000313" key="2">
    <source>
        <dbReference type="Proteomes" id="UP000887565"/>
    </source>
</evidence>
<keyword evidence="1" id="KW-0812">Transmembrane</keyword>
<evidence type="ECO:0000256" key="1">
    <source>
        <dbReference type="SAM" id="Phobius"/>
    </source>
</evidence>
<proteinExistence type="predicted"/>
<dbReference type="AlphaFoldDB" id="A0A915IHB6"/>
<protein>
    <submittedName>
        <fullName evidence="3">Uncharacterized protein</fullName>
    </submittedName>
</protein>
<organism evidence="2 3">
    <name type="scientific">Romanomermis culicivorax</name>
    <name type="common">Nematode worm</name>
    <dbReference type="NCBI Taxonomy" id="13658"/>
    <lineage>
        <taxon>Eukaryota</taxon>
        <taxon>Metazoa</taxon>
        <taxon>Ecdysozoa</taxon>
        <taxon>Nematoda</taxon>
        <taxon>Enoplea</taxon>
        <taxon>Dorylaimia</taxon>
        <taxon>Mermithida</taxon>
        <taxon>Mermithoidea</taxon>
        <taxon>Mermithidae</taxon>
        <taxon>Romanomermis</taxon>
    </lineage>
</organism>